<evidence type="ECO:0000256" key="10">
    <source>
        <dbReference type="ARBA" id="ARBA00031123"/>
    </source>
</evidence>
<dbReference type="Proteomes" id="UP000183920">
    <property type="component" value="Unassembled WGS sequence"/>
</dbReference>
<dbReference type="PANTHER" id="PTHR18964:SF162">
    <property type="entry name" value="N-ACETYL-D-GLUCOSAMINE KINASE"/>
    <property type="match status" value="1"/>
</dbReference>
<evidence type="ECO:0000256" key="8">
    <source>
        <dbReference type="ARBA" id="ARBA00022840"/>
    </source>
</evidence>
<dbReference type="InterPro" id="IPR049874">
    <property type="entry name" value="ROK_cs"/>
</dbReference>
<dbReference type="EMBL" id="CVRY01000010">
    <property type="protein sequence ID" value="CRL65612.1"/>
    <property type="molecule type" value="Genomic_DNA"/>
</dbReference>
<dbReference type="SUPFAM" id="SSF53067">
    <property type="entry name" value="Actin-like ATPase domain"/>
    <property type="match status" value="1"/>
</dbReference>
<sequence length="303" mass="33148">MYYGFDMGGTKIELAVFDKDLTQVWQKRVPTPKNDYQALLNVFKELTLEADNELGYKGKVGVGIPGIVNAKEGTVFTTNVPAAKYKPMVHDLSHILNRPVKVENDANCFALSEAWDPEFRHYPSVLGLILGTGVGGGFVIDGKVLSGKNGIAGEIGHMNLNVDADNVIGETMPKIICGCGKKACFETYLSGRGFERMYKAFNDAPQRAVDIVEQYYAGDKKTQEHVDRYMKVLAIYLSNILTVLDPHLIVIGGGLSQFNALYELLPEYLSHCVYGNAQIPLIEKARHGDAGGARGAACLNLLD</sequence>
<dbReference type="GeneID" id="76524713"/>
<proteinExistence type="inferred from homology"/>
<keyword evidence="3 15" id="KW-0808">Transferase</keyword>
<organism evidence="14 16">
    <name type="scientific">Proteus penneri</name>
    <dbReference type="NCBI Taxonomy" id="102862"/>
    <lineage>
        <taxon>Bacteria</taxon>
        <taxon>Pseudomonadati</taxon>
        <taxon>Pseudomonadota</taxon>
        <taxon>Gammaproteobacteria</taxon>
        <taxon>Enterobacterales</taxon>
        <taxon>Morganellaceae</taxon>
        <taxon>Proteus</taxon>
    </lineage>
</organism>
<evidence type="ECO:0000256" key="1">
    <source>
        <dbReference type="ARBA" id="ARBA00012122"/>
    </source>
</evidence>
<comment type="catalytic activity">
    <reaction evidence="13">
        <text>N-acetyl-D-glucosamine + ATP = N-acetyl-D-glucosamine 6-phosphate + ADP + H(+)</text>
        <dbReference type="Rhea" id="RHEA:17417"/>
        <dbReference type="ChEBI" id="CHEBI:15378"/>
        <dbReference type="ChEBI" id="CHEBI:30616"/>
        <dbReference type="ChEBI" id="CHEBI:57513"/>
        <dbReference type="ChEBI" id="CHEBI:456216"/>
        <dbReference type="ChEBI" id="CHEBI:506227"/>
        <dbReference type="EC" id="2.7.1.59"/>
    </reaction>
</comment>
<keyword evidence="17" id="KW-1185">Reference proteome</keyword>
<keyword evidence="8" id="KW-0067">ATP-binding</keyword>
<evidence type="ECO:0000313" key="16">
    <source>
        <dbReference type="Proteomes" id="UP000183920"/>
    </source>
</evidence>
<dbReference type="PROSITE" id="PS01125">
    <property type="entry name" value="ROK"/>
    <property type="match status" value="1"/>
</dbReference>
<gene>
    <name evidence="14" type="primary">nagK</name>
    <name evidence="14" type="ORF">BN1804_03593</name>
    <name evidence="15" type="ORF">JFQ69_13795</name>
</gene>
<dbReference type="NCBIfam" id="NF009835">
    <property type="entry name" value="PRK13310.1"/>
    <property type="match status" value="1"/>
</dbReference>
<dbReference type="GO" id="GO:0045127">
    <property type="term" value="F:N-acetylglucosamine kinase activity"/>
    <property type="evidence" value="ECO:0007669"/>
    <property type="project" value="UniProtKB-EC"/>
</dbReference>
<evidence type="ECO:0000313" key="15">
    <source>
        <dbReference type="EMBL" id="MBJ2118729.1"/>
    </source>
</evidence>
<comment type="similarity">
    <text evidence="12">Belongs to the ROK (NagC/XylR) family. NagK subfamily.</text>
</comment>
<evidence type="ECO:0000256" key="9">
    <source>
        <dbReference type="ARBA" id="ARBA00023277"/>
    </source>
</evidence>
<dbReference type="Gene3D" id="3.30.420.40">
    <property type="match status" value="2"/>
</dbReference>
<dbReference type="InterPro" id="IPR000600">
    <property type="entry name" value="ROK"/>
</dbReference>
<dbReference type="Proteomes" id="UP000619976">
    <property type="component" value="Unassembled WGS sequence"/>
</dbReference>
<dbReference type="AlphaFoldDB" id="A0A0G4QI03"/>
<keyword evidence="9" id="KW-0119">Carbohydrate metabolism</keyword>
<dbReference type="GO" id="GO:0005524">
    <property type="term" value="F:ATP binding"/>
    <property type="evidence" value="ECO:0007669"/>
    <property type="project" value="UniProtKB-KW"/>
</dbReference>
<evidence type="ECO:0000256" key="6">
    <source>
        <dbReference type="ARBA" id="ARBA00022777"/>
    </source>
</evidence>
<evidence type="ECO:0000256" key="12">
    <source>
        <dbReference type="ARBA" id="ARBA00038116"/>
    </source>
</evidence>
<reference evidence="15 17" key="3">
    <citation type="submission" date="2020-12" db="EMBL/GenBank/DDBJ databases">
        <title>Enhanced detection system for hospital associated transmission using whole genome sequencing surveillance.</title>
        <authorList>
            <person name="Harrison L.H."/>
            <person name="Van Tyne D."/>
            <person name="Marsh J.W."/>
            <person name="Griffith M.P."/>
            <person name="Snyder D.J."/>
            <person name="Cooper V.S."/>
            <person name="Mustapha M."/>
        </authorList>
    </citation>
    <scope>NUCLEOTIDE SEQUENCE [LARGE SCALE GENOMIC DNA]</scope>
    <source>
        <strain evidence="15 17">PR00195</strain>
    </source>
</reference>
<evidence type="ECO:0000313" key="17">
    <source>
        <dbReference type="Proteomes" id="UP000619976"/>
    </source>
</evidence>
<dbReference type="EC" id="2.7.1.59" evidence="1"/>
<dbReference type="InterPro" id="IPR043129">
    <property type="entry name" value="ATPase_NBD"/>
</dbReference>
<evidence type="ECO:0000256" key="13">
    <source>
        <dbReference type="ARBA" id="ARBA00049065"/>
    </source>
</evidence>
<keyword evidence="7" id="KW-0862">Zinc</keyword>
<dbReference type="RefSeq" id="WP_072065218.1">
    <property type="nucleotide sequence ID" value="NZ_CAXOKJ010000007.1"/>
</dbReference>
<keyword evidence="4" id="KW-0479">Metal-binding</keyword>
<evidence type="ECO:0000256" key="7">
    <source>
        <dbReference type="ARBA" id="ARBA00022833"/>
    </source>
</evidence>
<evidence type="ECO:0000256" key="2">
    <source>
        <dbReference type="ARBA" id="ARBA00014974"/>
    </source>
</evidence>
<evidence type="ECO:0000256" key="4">
    <source>
        <dbReference type="ARBA" id="ARBA00022723"/>
    </source>
</evidence>
<reference evidence="16" key="2">
    <citation type="submission" date="2015-06" db="EMBL/GenBank/DDBJ databases">
        <authorList>
            <person name="Urmite Genomes"/>
        </authorList>
    </citation>
    <scope>NUCLEOTIDE SEQUENCE [LARGE SCALE GENOMIC DNA]</scope>
    <source>
        <strain evidence="16">CSUR P1867</strain>
    </source>
</reference>
<dbReference type="GO" id="GO:0046872">
    <property type="term" value="F:metal ion binding"/>
    <property type="evidence" value="ECO:0007669"/>
    <property type="project" value="UniProtKB-KW"/>
</dbReference>
<dbReference type="EMBL" id="JAEKCB010000007">
    <property type="protein sequence ID" value="MBJ2118729.1"/>
    <property type="molecule type" value="Genomic_DNA"/>
</dbReference>
<evidence type="ECO:0000256" key="5">
    <source>
        <dbReference type="ARBA" id="ARBA00022741"/>
    </source>
</evidence>
<accession>A0A0G4QI03</accession>
<reference evidence="14" key="1">
    <citation type="submission" date="2015-06" db="EMBL/GenBank/DDBJ databases">
        <authorList>
            <person name="Urmite Genomes Urmite Genomes"/>
        </authorList>
    </citation>
    <scope>NUCLEOTIDE SEQUENCE [LARGE SCALE GENOMIC DNA]</scope>
    <source>
        <strain evidence="14">CSUR P1867</strain>
    </source>
</reference>
<name>A0A0G4QI03_9GAMM</name>
<evidence type="ECO:0000256" key="11">
    <source>
        <dbReference type="ARBA" id="ARBA00037880"/>
    </source>
</evidence>
<keyword evidence="6 14" id="KW-0418">Kinase</keyword>
<evidence type="ECO:0000313" key="14">
    <source>
        <dbReference type="EMBL" id="CRL65612.1"/>
    </source>
</evidence>
<protein>
    <recommendedName>
        <fullName evidence="2">N-acetyl-D-glucosamine kinase</fullName>
        <ecNumber evidence="1">2.7.1.59</ecNumber>
    </recommendedName>
    <alternativeName>
        <fullName evidence="10">GlcNAc kinase</fullName>
    </alternativeName>
</protein>
<evidence type="ECO:0000256" key="3">
    <source>
        <dbReference type="ARBA" id="ARBA00022679"/>
    </source>
</evidence>
<dbReference type="CDD" id="cd24057">
    <property type="entry name" value="ASKHA_NBD_ROK_NAGK"/>
    <property type="match status" value="1"/>
</dbReference>
<keyword evidence="5" id="KW-0547">Nucleotide-binding</keyword>
<dbReference type="Pfam" id="PF00480">
    <property type="entry name" value="ROK"/>
    <property type="match status" value="1"/>
</dbReference>
<comment type="pathway">
    <text evidence="11">Cell wall biogenesis; peptidoglycan recycling.</text>
</comment>
<dbReference type="PANTHER" id="PTHR18964">
    <property type="entry name" value="ROK (REPRESSOR, ORF, KINASE) FAMILY"/>
    <property type="match status" value="1"/>
</dbReference>